<dbReference type="PANTHER" id="PTHR46300">
    <property type="entry name" value="P450, PUTATIVE (EUROFUNG)-RELATED-RELATED"/>
    <property type="match status" value="1"/>
</dbReference>
<dbReference type="InterPro" id="IPR036396">
    <property type="entry name" value="Cyt_P450_sf"/>
</dbReference>
<evidence type="ECO:0000256" key="5">
    <source>
        <dbReference type="ARBA" id="ARBA00022723"/>
    </source>
</evidence>
<dbReference type="GO" id="GO:0004497">
    <property type="term" value="F:monooxygenase activity"/>
    <property type="evidence" value="ECO:0007669"/>
    <property type="project" value="UniProtKB-KW"/>
</dbReference>
<feature type="transmembrane region" description="Helical" evidence="11">
    <location>
        <begin position="6"/>
        <end position="26"/>
    </location>
</feature>
<evidence type="ECO:0000256" key="3">
    <source>
        <dbReference type="ARBA" id="ARBA00010617"/>
    </source>
</evidence>
<protein>
    <submittedName>
        <fullName evidence="12">Cytochrome P450</fullName>
    </submittedName>
</protein>
<evidence type="ECO:0000256" key="9">
    <source>
        <dbReference type="PIRSR" id="PIRSR602401-1"/>
    </source>
</evidence>
<accession>A0A9Q5HSE7</accession>
<evidence type="ECO:0000256" key="4">
    <source>
        <dbReference type="ARBA" id="ARBA00022617"/>
    </source>
</evidence>
<dbReference type="InterPro" id="IPR002401">
    <property type="entry name" value="Cyt_P450_E_grp-I"/>
</dbReference>
<reference evidence="12" key="1">
    <citation type="submission" date="2016-06" db="EMBL/GenBank/DDBJ databases">
        <title>Draft Genome sequence of the fungus Inonotus baumii.</title>
        <authorList>
            <person name="Zhu H."/>
            <person name="Lin W."/>
        </authorList>
    </citation>
    <scope>NUCLEOTIDE SEQUENCE</scope>
    <source>
        <strain evidence="12">821</strain>
    </source>
</reference>
<comment type="cofactor">
    <cofactor evidence="1 9">
        <name>heme</name>
        <dbReference type="ChEBI" id="CHEBI:30413"/>
    </cofactor>
</comment>
<evidence type="ECO:0000256" key="8">
    <source>
        <dbReference type="ARBA" id="ARBA00023033"/>
    </source>
</evidence>
<comment type="caution">
    <text evidence="12">The sequence shown here is derived from an EMBL/GenBank/DDBJ whole genome shotgun (WGS) entry which is preliminary data.</text>
</comment>
<dbReference type="EMBL" id="LNZH02000211">
    <property type="protein sequence ID" value="OCB85135.1"/>
    <property type="molecule type" value="Genomic_DNA"/>
</dbReference>
<evidence type="ECO:0000256" key="7">
    <source>
        <dbReference type="ARBA" id="ARBA00023004"/>
    </source>
</evidence>
<dbReference type="PANTHER" id="PTHR46300:SF7">
    <property type="entry name" value="P450, PUTATIVE (EUROFUNG)-RELATED"/>
    <property type="match status" value="1"/>
</dbReference>
<evidence type="ECO:0000256" key="6">
    <source>
        <dbReference type="ARBA" id="ARBA00023002"/>
    </source>
</evidence>
<dbReference type="Proteomes" id="UP000757232">
    <property type="component" value="Unassembled WGS sequence"/>
</dbReference>
<evidence type="ECO:0000256" key="2">
    <source>
        <dbReference type="ARBA" id="ARBA00005179"/>
    </source>
</evidence>
<dbReference type="InterPro" id="IPR017972">
    <property type="entry name" value="Cyt_P450_CS"/>
</dbReference>
<keyword evidence="8 10" id="KW-0503">Monooxygenase</keyword>
<keyword evidence="7 9" id="KW-0408">Iron</keyword>
<dbReference type="Pfam" id="PF00067">
    <property type="entry name" value="p450"/>
    <property type="match status" value="1"/>
</dbReference>
<evidence type="ECO:0000256" key="10">
    <source>
        <dbReference type="RuleBase" id="RU000461"/>
    </source>
</evidence>
<dbReference type="OrthoDB" id="2789670at2759"/>
<dbReference type="GO" id="GO:0020037">
    <property type="term" value="F:heme binding"/>
    <property type="evidence" value="ECO:0007669"/>
    <property type="project" value="InterPro"/>
</dbReference>
<dbReference type="AlphaFoldDB" id="A0A9Q5HSE7"/>
<keyword evidence="5 9" id="KW-0479">Metal-binding</keyword>
<dbReference type="GO" id="GO:0005506">
    <property type="term" value="F:iron ion binding"/>
    <property type="evidence" value="ECO:0007669"/>
    <property type="project" value="InterPro"/>
</dbReference>
<evidence type="ECO:0000313" key="13">
    <source>
        <dbReference type="Proteomes" id="UP000757232"/>
    </source>
</evidence>
<dbReference type="GO" id="GO:0016705">
    <property type="term" value="F:oxidoreductase activity, acting on paired donors, with incorporation or reduction of molecular oxygen"/>
    <property type="evidence" value="ECO:0007669"/>
    <property type="project" value="InterPro"/>
</dbReference>
<sequence length="502" mass="57557">MSLRDHAIVISLILIGIIVASIKCVFRNEHASPPGNLFQVPRRYPIKHFAKWKDLYGPFFHFRIFGRRFFMLSDLSVAQDLLEKRTSTYSSRPELPMAKLIGRDKTALFLPAGSRLKETRKLMIAFLNARSEEFYIPVLEGETYRFLHRLLREPEDFFRNINSLPSAIILKLVYGYQIDYEDDYFVQLAEKLGRLTTEATDPGRWLVDSFPRLQLLPSWLPGMGFKNWASEARSKCEAFIRAPHEFVKSSVAKGQYLPSFTSLNLAKLPLKGNDYEDILIHTSASLYSGGTDTVVSTMKLFFLMMAIHPDIQERAQKDLDLLIGDERAPCISDQSSLPFIDCIIKELLRFNPVVPIVIHSPEKDDIYNGYLIPKGSWVMANIWCMSHEASVYPEPHEFKPERFDMNSEGSIQQSDPLEFIFGFGRRNCPGRHFAERSLFMLIASVLWAFKISPEKNCNDQPRVPEVAFSTGHTVHPLPFHCSFQVRSTKSVAVIEELVKSFE</sequence>
<keyword evidence="11" id="KW-0472">Membrane</keyword>
<organism evidence="12 13">
    <name type="scientific">Sanghuangporus baumii</name>
    <name type="common">Phellinus baumii</name>
    <dbReference type="NCBI Taxonomy" id="108892"/>
    <lineage>
        <taxon>Eukaryota</taxon>
        <taxon>Fungi</taxon>
        <taxon>Dikarya</taxon>
        <taxon>Basidiomycota</taxon>
        <taxon>Agaricomycotina</taxon>
        <taxon>Agaricomycetes</taxon>
        <taxon>Hymenochaetales</taxon>
        <taxon>Hymenochaetaceae</taxon>
        <taxon>Sanghuangporus</taxon>
    </lineage>
</organism>
<dbReference type="PRINTS" id="PR00385">
    <property type="entry name" value="P450"/>
</dbReference>
<keyword evidence="13" id="KW-1185">Reference proteome</keyword>
<dbReference type="PROSITE" id="PS00086">
    <property type="entry name" value="CYTOCHROME_P450"/>
    <property type="match status" value="1"/>
</dbReference>
<dbReference type="SUPFAM" id="SSF48264">
    <property type="entry name" value="Cytochrome P450"/>
    <property type="match status" value="1"/>
</dbReference>
<keyword evidence="4 9" id="KW-0349">Heme</keyword>
<name>A0A9Q5HSE7_SANBA</name>
<feature type="binding site" description="axial binding residue" evidence="9">
    <location>
        <position position="428"/>
    </location>
    <ligand>
        <name>heme</name>
        <dbReference type="ChEBI" id="CHEBI:30413"/>
    </ligand>
    <ligandPart>
        <name>Fe</name>
        <dbReference type="ChEBI" id="CHEBI:18248"/>
    </ligandPart>
</feature>
<dbReference type="PRINTS" id="PR00463">
    <property type="entry name" value="EP450I"/>
</dbReference>
<comment type="similarity">
    <text evidence="3 10">Belongs to the cytochrome P450 family.</text>
</comment>
<evidence type="ECO:0000256" key="1">
    <source>
        <dbReference type="ARBA" id="ARBA00001971"/>
    </source>
</evidence>
<evidence type="ECO:0000313" key="12">
    <source>
        <dbReference type="EMBL" id="OCB85135.1"/>
    </source>
</evidence>
<comment type="pathway">
    <text evidence="2">Secondary metabolite biosynthesis.</text>
</comment>
<evidence type="ECO:0000256" key="11">
    <source>
        <dbReference type="SAM" id="Phobius"/>
    </source>
</evidence>
<keyword evidence="6 10" id="KW-0560">Oxidoreductase</keyword>
<dbReference type="Gene3D" id="1.10.630.10">
    <property type="entry name" value="Cytochrome P450"/>
    <property type="match status" value="1"/>
</dbReference>
<dbReference type="InterPro" id="IPR001128">
    <property type="entry name" value="Cyt_P450"/>
</dbReference>
<dbReference type="InterPro" id="IPR050364">
    <property type="entry name" value="Cytochrome_P450_fung"/>
</dbReference>
<proteinExistence type="inferred from homology"/>
<keyword evidence="11" id="KW-1133">Transmembrane helix</keyword>
<dbReference type="CDD" id="cd11065">
    <property type="entry name" value="CYP64-like"/>
    <property type="match status" value="1"/>
</dbReference>
<keyword evidence="11" id="KW-0812">Transmembrane</keyword>
<gene>
    <name evidence="12" type="ORF">A7U60_g7760</name>
</gene>